<dbReference type="EMBL" id="JADNRY010000035">
    <property type="protein sequence ID" value="KAF9071133.1"/>
    <property type="molecule type" value="Genomic_DNA"/>
</dbReference>
<keyword evidence="2" id="KW-1133">Transmembrane helix</keyword>
<name>A0A9P5UAJ2_9AGAR</name>
<feature type="region of interest" description="Disordered" evidence="1">
    <location>
        <begin position="187"/>
        <end position="246"/>
    </location>
</feature>
<evidence type="ECO:0000256" key="2">
    <source>
        <dbReference type="SAM" id="Phobius"/>
    </source>
</evidence>
<feature type="region of interest" description="Disordered" evidence="1">
    <location>
        <begin position="686"/>
        <end position="733"/>
    </location>
</feature>
<dbReference type="AlphaFoldDB" id="A0A9P5UAJ2"/>
<feature type="region of interest" description="Disordered" evidence="1">
    <location>
        <begin position="475"/>
        <end position="627"/>
    </location>
</feature>
<keyword evidence="4" id="KW-1185">Reference proteome</keyword>
<feature type="compositionally biased region" description="Polar residues" evidence="1">
    <location>
        <begin position="686"/>
        <end position="718"/>
    </location>
</feature>
<evidence type="ECO:0000313" key="3">
    <source>
        <dbReference type="EMBL" id="KAF9071133.1"/>
    </source>
</evidence>
<feature type="compositionally biased region" description="Basic and acidic residues" evidence="1">
    <location>
        <begin position="187"/>
        <end position="200"/>
    </location>
</feature>
<accession>A0A9P5UAJ2</accession>
<organism evidence="3 4">
    <name type="scientific">Rhodocollybia butyracea</name>
    <dbReference type="NCBI Taxonomy" id="206335"/>
    <lineage>
        <taxon>Eukaryota</taxon>
        <taxon>Fungi</taxon>
        <taxon>Dikarya</taxon>
        <taxon>Basidiomycota</taxon>
        <taxon>Agaricomycotina</taxon>
        <taxon>Agaricomycetes</taxon>
        <taxon>Agaricomycetidae</taxon>
        <taxon>Agaricales</taxon>
        <taxon>Marasmiineae</taxon>
        <taxon>Omphalotaceae</taxon>
        <taxon>Rhodocollybia</taxon>
    </lineage>
</organism>
<feature type="compositionally biased region" description="Basic and acidic residues" evidence="1">
    <location>
        <begin position="478"/>
        <end position="494"/>
    </location>
</feature>
<proteinExistence type="predicted"/>
<feature type="region of interest" description="Disordered" evidence="1">
    <location>
        <begin position="389"/>
        <end position="409"/>
    </location>
</feature>
<feature type="compositionally biased region" description="Low complexity" evidence="1">
    <location>
        <begin position="719"/>
        <end position="732"/>
    </location>
</feature>
<comment type="caution">
    <text evidence="3">The sequence shown here is derived from an EMBL/GenBank/DDBJ whole genome shotgun (WGS) entry which is preliminary data.</text>
</comment>
<feature type="compositionally biased region" description="Low complexity" evidence="1">
    <location>
        <begin position="573"/>
        <end position="601"/>
    </location>
</feature>
<dbReference type="Proteomes" id="UP000772434">
    <property type="component" value="Unassembled WGS sequence"/>
</dbReference>
<sequence>MDMLPRPKPPAQLRRASKESSKLTFPDDDDPDIPGLLNRADDLIRERQRELSFTSELSRELKQTHEALVARTPLTSPSYLHVPLPPMSPPAHRSISTFNNTSTPFQTLHALHSTQSPVYSNRPPKHARRVSITQSELGRLSDQNAELLLKLEQLEQESASADKYGRRKLGKLEREIQTLRTELDEARQDAIRRTKEEKSAARMKPRRKHTEDEETTPTFQDFAPSSSTRSTSSFATDATNDSASSESSTIILNHLLSKISELEEANVLICQEQLETAGRLQVAQSEVESIRKVWSYLGIGPGPDDDDDNSVDVEIVDDEEDLIGAEKQGTIRFRTLKQDASESAPFAIASQAENVFDSSTLSQVDSVQYLRSVDIAFAEGIYGGMHSTVRSPPTYSSQPFGRRSAKGKGKVRKSAVGLFREGENVHDASSDSLNLVASFSPFPVSRYTPHSSFSPSNELSELDFSALFESPGSFVSLDDEHSPQFERGFPDGLRRRSLGSEMGDFGDNDSLSRPRSRNNSLFQELESSFDSEVSGASLDSGENEDNDMDQSVFPRPARIHITPPTPDKRKTFSESSSDSSPTTIFTTPPSSTPGSSVNTSPASSPLVSKSDSARARRASLSQSVKARAGRWGPRLVTVIPRGDDPDSLTGFSIRKGLSGKIGEGFGSLFGSSIPSEHVDRYSNRPATLQTHSPTHSSALMSLSPGDSSSTESNFTARLSTKPSSSQGSSTPKLNSNVRVLVRSQLSSIDRARSLILEAWLWFQLLVVLSVFIWAVAKRGPRSVLKIDNESEDIQPETNLAAVKYNDEDQLET</sequence>
<reference evidence="3" key="1">
    <citation type="submission" date="2020-11" db="EMBL/GenBank/DDBJ databases">
        <authorList>
            <consortium name="DOE Joint Genome Institute"/>
            <person name="Ahrendt S."/>
            <person name="Riley R."/>
            <person name="Andreopoulos W."/>
            <person name="Labutti K."/>
            <person name="Pangilinan J."/>
            <person name="Ruiz-Duenas F.J."/>
            <person name="Barrasa J.M."/>
            <person name="Sanchez-Garcia M."/>
            <person name="Camarero S."/>
            <person name="Miyauchi S."/>
            <person name="Serrano A."/>
            <person name="Linde D."/>
            <person name="Babiker R."/>
            <person name="Drula E."/>
            <person name="Ayuso-Fernandez I."/>
            <person name="Pacheco R."/>
            <person name="Padilla G."/>
            <person name="Ferreira P."/>
            <person name="Barriuso J."/>
            <person name="Kellner H."/>
            <person name="Castanera R."/>
            <person name="Alfaro M."/>
            <person name="Ramirez L."/>
            <person name="Pisabarro A.G."/>
            <person name="Kuo A."/>
            <person name="Tritt A."/>
            <person name="Lipzen A."/>
            <person name="He G."/>
            <person name="Yan M."/>
            <person name="Ng V."/>
            <person name="Cullen D."/>
            <person name="Martin F."/>
            <person name="Rosso M.-N."/>
            <person name="Henrissat B."/>
            <person name="Hibbett D."/>
            <person name="Martinez A.T."/>
            <person name="Grigoriev I.V."/>
        </authorList>
    </citation>
    <scope>NUCLEOTIDE SEQUENCE</scope>
    <source>
        <strain evidence="3">AH 40177</strain>
    </source>
</reference>
<evidence type="ECO:0000313" key="4">
    <source>
        <dbReference type="Proteomes" id="UP000772434"/>
    </source>
</evidence>
<feature type="compositionally biased region" description="Polar residues" evidence="1">
    <location>
        <begin position="389"/>
        <end position="399"/>
    </location>
</feature>
<keyword evidence="2" id="KW-0472">Membrane</keyword>
<keyword evidence="2" id="KW-0812">Transmembrane</keyword>
<feature type="region of interest" description="Disordered" evidence="1">
    <location>
        <begin position="1"/>
        <end position="36"/>
    </location>
</feature>
<feature type="compositionally biased region" description="Low complexity" evidence="1">
    <location>
        <begin position="508"/>
        <end position="521"/>
    </location>
</feature>
<dbReference type="OrthoDB" id="2670688at2759"/>
<evidence type="ECO:0000256" key="1">
    <source>
        <dbReference type="SAM" id="MobiDB-lite"/>
    </source>
</evidence>
<protein>
    <submittedName>
        <fullName evidence="3">Uncharacterized protein</fullName>
    </submittedName>
</protein>
<feature type="transmembrane region" description="Helical" evidence="2">
    <location>
        <begin position="758"/>
        <end position="776"/>
    </location>
</feature>
<gene>
    <name evidence="3" type="ORF">BDP27DRAFT_1446617</name>
</gene>
<feature type="compositionally biased region" description="Polar residues" evidence="1">
    <location>
        <begin position="234"/>
        <end position="246"/>
    </location>
</feature>
<feature type="compositionally biased region" description="Pro residues" evidence="1">
    <location>
        <begin position="1"/>
        <end position="10"/>
    </location>
</feature>